<feature type="transmembrane region" description="Helical" evidence="1">
    <location>
        <begin position="121"/>
        <end position="139"/>
    </location>
</feature>
<dbReference type="Proteomes" id="UP000037460">
    <property type="component" value="Unassembled WGS sequence"/>
</dbReference>
<proteinExistence type="predicted"/>
<keyword evidence="1" id="KW-0812">Transmembrane</keyword>
<sequence>MVEIFVDATITAFMISLLHWPLRFRDVRLGIIPLVEPDAFPRGFVLTLLFPNWIDCLDSQRPTRNDWAAHLRTLVALSIVWGVLWGGFTLCVLLAVSFVPYEGQPFHSFCLRPWTYILVRAVWSDIEVVLVAMGSFVLWSSRAAPSMDENSELFSAVVDYSSPRGWLREPLAPATAPATGSVFVAVN</sequence>
<protein>
    <recommendedName>
        <fullName evidence="4">Transmembrane protein</fullName>
    </recommendedName>
</protein>
<evidence type="ECO:0000313" key="3">
    <source>
        <dbReference type="Proteomes" id="UP000037460"/>
    </source>
</evidence>
<dbReference type="EMBL" id="JWZX01001828">
    <property type="protein sequence ID" value="KOO32189.1"/>
    <property type="molecule type" value="Genomic_DNA"/>
</dbReference>
<accession>A0A0M0K052</accession>
<name>A0A0M0K052_9EUKA</name>
<gene>
    <name evidence="2" type="ORF">Ctob_011302</name>
</gene>
<organism evidence="2 3">
    <name type="scientific">Chrysochromulina tobinii</name>
    <dbReference type="NCBI Taxonomy" id="1460289"/>
    <lineage>
        <taxon>Eukaryota</taxon>
        <taxon>Haptista</taxon>
        <taxon>Haptophyta</taxon>
        <taxon>Prymnesiophyceae</taxon>
        <taxon>Prymnesiales</taxon>
        <taxon>Chrysochromulinaceae</taxon>
        <taxon>Chrysochromulina</taxon>
    </lineage>
</organism>
<keyword evidence="1" id="KW-1133">Transmembrane helix</keyword>
<comment type="caution">
    <text evidence="2">The sequence shown here is derived from an EMBL/GenBank/DDBJ whole genome shotgun (WGS) entry which is preliminary data.</text>
</comment>
<reference evidence="3" key="1">
    <citation type="journal article" date="2015" name="PLoS Genet.">
        <title>Genome Sequence and Transcriptome Analyses of Chrysochromulina tobin: Metabolic Tools for Enhanced Algal Fitness in the Prominent Order Prymnesiales (Haptophyceae).</title>
        <authorList>
            <person name="Hovde B.T."/>
            <person name="Deodato C.R."/>
            <person name="Hunsperger H.M."/>
            <person name="Ryken S.A."/>
            <person name="Yost W."/>
            <person name="Jha R.K."/>
            <person name="Patterson J."/>
            <person name="Monnat R.J. Jr."/>
            <person name="Barlow S.B."/>
            <person name="Starkenburg S.R."/>
            <person name="Cattolico R.A."/>
        </authorList>
    </citation>
    <scope>NUCLEOTIDE SEQUENCE</scope>
    <source>
        <strain evidence="3">CCMP291</strain>
    </source>
</reference>
<keyword evidence="3" id="KW-1185">Reference proteome</keyword>
<evidence type="ECO:0000256" key="1">
    <source>
        <dbReference type="SAM" id="Phobius"/>
    </source>
</evidence>
<evidence type="ECO:0008006" key="4">
    <source>
        <dbReference type="Google" id="ProtNLM"/>
    </source>
</evidence>
<dbReference type="AlphaFoldDB" id="A0A0M0K052"/>
<keyword evidence="1" id="KW-0472">Membrane</keyword>
<evidence type="ECO:0000313" key="2">
    <source>
        <dbReference type="EMBL" id="KOO32189.1"/>
    </source>
</evidence>
<feature type="transmembrane region" description="Helical" evidence="1">
    <location>
        <begin position="74"/>
        <end position="101"/>
    </location>
</feature>